<reference evidence="4" key="2">
    <citation type="submission" date="2015-01" db="EMBL/GenBank/DDBJ databases">
        <title>Evolutionary Origins and Diversification of the Mycorrhizal Mutualists.</title>
        <authorList>
            <consortium name="DOE Joint Genome Institute"/>
            <consortium name="Mycorrhizal Genomics Consortium"/>
            <person name="Kohler A."/>
            <person name="Kuo A."/>
            <person name="Nagy L.G."/>
            <person name="Floudas D."/>
            <person name="Copeland A."/>
            <person name="Barry K.W."/>
            <person name="Cichocki N."/>
            <person name="Veneault-Fourrey C."/>
            <person name="LaButti K."/>
            <person name="Lindquist E.A."/>
            <person name="Lipzen A."/>
            <person name="Lundell T."/>
            <person name="Morin E."/>
            <person name="Murat C."/>
            <person name="Riley R."/>
            <person name="Ohm R."/>
            <person name="Sun H."/>
            <person name="Tunlid A."/>
            <person name="Henrissat B."/>
            <person name="Grigoriev I.V."/>
            <person name="Hibbett D.S."/>
            <person name="Martin F."/>
        </authorList>
    </citation>
    <scope>NUCLEOTIDE SEQUENCE [LARGE SCALE GENOMIC DNA]</scope>
    <source>
        <strain evidence="4">MUT 4182</strain>
    </source>
</reference>
<dbReference type="PANTHER" id="PTHR28228:SF1">
    <property type="entry name" value="SECRETORY COMPONENT PROTEIN SHR3"/>
    <property type="match status" value="1"/>
</dbReference>
<dbReference type="GO" id="GO:0006888">
    <property type="term" value="P:endoplasmic reticulum to Golgi vesicle-mediated transport"/>
    <property type="evidence" value="ECO:0007669"/>
    <property type="project" value="TreeGrafter"/>
</dbReference>
<gene>
    <name evidence="3" type="ORF">M407DRAFT_244574</name>
</gene>
<keyword evidence="2" id="KW-0812">Transmembrane</keyword>
<dbReference type="Proteomes" id="UP000054248">
    <property type="component" value="Unassembled WGS sequence"/>
</dbReference>
<dbReference type="InterPro" id="IPR013248">
    <property type="entry name" value="Psh3/Shr3"/>
</dbReference>
<feature type="transmembrane region" description="Helical" evidence="2">
    <location>
        <begin position="83"/>
        <end position="102"/>
    </location>
</feature>
<evidence type="ECO:0000313" key="3">
    <source>
        <dbReference type="EMBL" id="KIO24067.1"/>
    </source>
</evidence>
<dbReference type="SMART" id="SM00786">
    <property type="entry name" value="SHR3_chaperone"/>
    <property type="match status" value="1"/>
</dbReference>
<accession>A0A0C3LRN1</accession>
<reference evidence="3 4" key="1">
    <citation type="submission" date="2014-04" db="EMBL/GenBank/DDBJ databases">
        <authorList>
            <consortium name="DOE Joint Genome Institute"/>
            <person name="Kuo A."/>
            <person name="Girlanda M."/>
            <person name="Perotto S."/>
            <person name="Kohler A."/>
            <person name="Nagy L.G."/>
            <person name="Floudas D."/>
            <person name="Copeland A."/>
            <person name="Barry K.W."/>
            <person name="Cichocki N."/>
            <person name="Veneault-Fourrey C."/>
            <person name="LaButti K."/>
            <person name="Lindquist E.A."/>
            <person name="Lipzen A."/>
            <person name="Lundell T."/>
            <person name="Morin E."/>
            <person name="Murat C."/>
            <person name="Sun H."/>
            <person name="Tunlid A."/>
            <person name="Henrissat B."/>
            <person name="Grigoriev I.V."/>
            <person name="Hibbett D.S."/>
            <person name="Martin F."/>
            <person name="Nordberg H.P."/>
            <person name="Cantor M.N."/>
            <person name="Hua S.X."/>
        </authorList>
    </citation>
    <scope>NUCLEOTIDE SEQUENCE [LARGE SCALE GENOMIC DNA]</scope>
    <source>
        <strain evidence="3 4">MUT 4182</strain>
    </source>
</reference>
<dbReference type="GO" id="GO:0051082">
    <property type="term" value="F:unfolded protein binding"/>
    <property type="evidence" value="ECO:0007669"/>
    <property type="project" value="TreeGrafter"/>
</dbReference>
<feature type="transmembrane region" description="Helical" evidence="2">
    <location>
        <begin position="7"/>
        <end position="25"/>
    </location>
</feature>
<feature type="compositionally biased region" description="Basic and acidic residues" evidence="1">
    <location>
        <begin position="176"/>
        <end position="198"/>
    </location>
</feature>
<dbReference type="Pfam" id="PF08229">
    <property type="entry name" value="SHR3_chaperone"/>
    <property type="match status" value="1"/>
</dbReference>
<keyword evidence="4" id="KW-1185">Reference proteome</keyword>
<dbReference type="EMBL" id="KN823069">
    <property type="protein sequence ID" value="KIO24067.1"/>
    <property type="molecule type" value="Genomic_DNA"/>
</dbReference>
<dbReference type="GO" id="GO:0005789">
    <property type="term" value="C:endoplasmic reticulum membrane"/>
    <property type="evidence" value="ECO:0007669"/>
    <property type="project" value="TreeGrafter"/>
</dbReference>
<dbReference type="AlphaFoldDB" id="A0A0C3LRN1"/>
<dbReference type="HOGENOM" id="CLU_080510_2_0_1"/>
<dbReference type="PANTHER" id="PTHR28228">
    <property type="entry name" value="SECRETORY COMPONENT PROTEIN SHR3"/>
    <property type="match status" value="1"/>
</dbReference>
<organism evidence="3 4">
    <name type="scientific">Tulasnella calospora MUT 4182</name>
    <dbReference type="NCBI Taxonomy" id="1051891"/>
    <lineage>
        <taxon>Eukaryota</taxon>
        <taxon>Fungi</taxon>
        <taxon>Dikarya</taxon>
        <taxon>Basidiomycota</taxon>
        <taxon>Agaricomycotina</taxon>
        <taxon>Agaricomycetes</taxon>
        <taxon>Cantharellales</taxon>
        <taxon>Tulasnellaceae</taxon>
        <taxon>Tulasnella</taxon>
    </lineage>
</organism>
<keyword evidence="2" id="KW-1133">Transmembrane helix</keyword>
<sequence>MGLRAAGVTVATSFLLGILFTHWIADSLTLWQSPLTDDHLRTAAIYYSAFATQPQWMTWVLLGVTGIGATSLLASFRDGEAGNVMFDGASIFLYICTIYIYWSSVVPNLSEVFLRPLPQTPSSDVPFPDDLRQPTIELASSHLICSVALTGVLLLQAGRAFAEEEDASEKAEDEAEERKQLERQRRSSEGARGRKRPQDEDEAAAVSVPARKSPSARRKDIKATAPRAGSSSSSSVGRSAGSRIRRPS</sequence>
<feature type="compositionally biased region" description="Acidic residues" evidence="1">
    <location>
        <begin position="164"/>
        <end position="175"/>
    </location>
</feature>
<evidence type="ECO:0000256" key="2">
    <source>
        <dbReference type="SAM" id="Phobius"/>
    </source>
</evidence>
<dbReference type="OrthoDB" id="5229808at2759"/>
<name>A0A0C3LRN1_9AGAM</name>
<evidence type="ECO:0000313" key="4">
    <source>
        <dbReference type="Proteomes" id="UP000054248"/>
    </source>
</evidence>
<evidence type="ECO:0008006" key="5">
    <source>
        <dbReference type="Google" id="ProtNLM"/>
    </source>
</evidence>
<feature type="transmembrane region" description="Helical" evidence="2">
    <location>
        <begin position="56"/>
        <end position="76"/>
    </location>
</feature>
<feature type="region of interest" description="Disordered" evidence="1">
    <location>
        <begin position="164"/>
        <end position="248"/>
    </location>
</feature>
<evidence type="ECO:0000256" key="1">
    <source>
        <dbReference type="SAM" id="MobiDB-lite"/>
    </source>
</evidence>
<feature type="compositionally biased region" description="Low complexity" evidence="1">
    <location>
        <begin position="225"/>
        <end position="242"/>
    </location>
</feature>
<proteinExistence type="predicted"/>
<protein>
    <recommendedName>
        <fullName evidence="5">Shr3 amino acid permease chaperone</fullName>
    </recommendedName>
</protein>
<keyword evidence="2" id="KW-0472">Membrane</keyword>